<dbReference type="InterPro" id="IPR029058">
    <property type="entry name" value="AB_hydrolase_fold"/>
</dbReference>
<dbReference type="PANTHER" id="PTHR43798">
    <property type="entry name" value="MONOACYLGLYCEROL LIPASE"/>
    <property type="match status" value="1"/>
</dbReference>
<gene>
    <name evidence="2" type="ORF">FNW17_06065</name>
</gene>
<dbReference type="Proteomes" id="UP000318585">
    <property type="component" value="Unassembled WGS sequence"/>
</dbReference>
<evidence type="ECO:0000259" key="1">
    <source>
        <dbReference type="Pfam" id="PF00561"/>
    </source>
</evidence>
<dbReference type="RefSeq" id="WP_143389837.1">
    <property type="nucleotide sequence ID" value="NZ_VJZQ01000005.1"/>
</dbReference>
<keyword evidence="2" id="KW-0378">Hydrolase</keyword>
<dbReference type="PRINTS" id="PR00111">
    <property type="entry name" value="ABHYDROLASE"/>
</dbReference>
<comment type="caution">
    <text evidence="2">The sequence shown here is derived from an EMBL/GenBank/DDBJ whole genome shotgun (WGS) entry which is preliminary data.</text>
</comment>
<name>A0A553CPC1_9FLAO</name>
<evidence type="ECO:0000313" key="3">
    <source>
        <dbReference type="Proteomes" id="UP000318585"/>
    </source>
</evidence>
<feature type="domain" description="AB hydrolase-1" evidence="1">
    <location>
        <begin position="30"/>
        <end position="258"/>
    </location>
</feature>
<dbReference type="EMBL" id="VJZR01000003">
    <property type="protein sequence ID" value="TRX22234.1"/>
    <property type="molecule type" value="Genomic_DNA"/>
</dbReference>
<protein>
    <submittedName>
        <fullName evidence="2">Alpha/beta hydrolase</fullName>
    </submittedName>
</protein>
<dbReference type="PRINTS" id="PR00412">
    <property type="entry name" value="EPOXHYDRLASE"/>
</dbReference>
<keyword evidence="3" id="KW-1185">Reference proteome</keyword>
<dbReference type="Pfam" id="PF00561">
    <property type="entry name" value="Abhydrolase_1"/>
    <property type="match status" value="1"/>
</dbReference>
<dbReference type="GO" id="GO:0016787">
    <property type="term" value="F:hydrolase activity"/>
    <property type="evidence" value="ECO:0007669"/>
    <property type="project" value="UniProtKB-KW"/>
</dbReference>
<accession>A0A553CPC1</accession>
<dbReference type="InterPro" id="IPR050266">
    <property type="entry name" value="AB_hydrolase_sf"/>
</dbReference>
<dbReference type="OrthoDB" id="9780932at2"/>
<dbReference type="AlphaFoldDB" id="A0A553CPC1"/>
<dbReference type="SUPFAM" id="SSF53474">
    <property type="entry name" value="alpha/beta-Hydrolases"/>
    <property type="match status" value="1"/>
</dbReference>
<sequence>MVIAKKGYNLSVNVNSIDLSYDDLGEGLIPIVFLHGFPFDKTMWQEQLEFLKSTHRVIACDIRGFGKSIDEESYLSMDLFTNDLILFMDKLGLEKIILCGLSMGGFIALNAMKRFPSRFEALILCDTQCIADSYEVKIKRYKTISDIKEFGVSNFNEGFIKNVFHESSITNKPELVEQLRKVVFSNSQHIITQGLIALAVRAESCSILENITIPTLIICGREDAVTPLDESKFMNKNINSSVLHVISNAGHVSNLEEPIKFNKHLRDFLYDFCDTSRKSKELENSK</sequence>
<proteinExistence type="predicted"/>
<reference evidence="2 3" key="1">
    <citation type="submission" date="2019-07" db="EMBL/GenBank/DDBJ databases">
        <title>Novel species of Flavobacterium.</title>
        <authorList>
            <person name="Liu Q."/>
            <person name="Xin Y.-H."/>
        </authorList>
    </citation>
    <scope>NUCLEOTIDE SEQUENCE [LARGE SCALE GENOMIC DNA]</scope>
    <source>
        <strain evidence="2 3">LB3P56</strain>
    </source>
</reference>
<dbReference type="Gene3D" id="3.40.50.1820">
    <property type="entry name" value="alpha/beta hydrolase"/>
    <property type="match status" value="1"/>
</dbReference>
<evidence type="ECO:0000313" key="2">
    <source>
        <dbReference type="EMBL" id="TRX22234.1"/>
    </source>
</evidence>
<dbReference type="InterPro" id="IPR000073">
    <property type="entry name" value="AB_hydrolase_1"/>
</dbReference>
<dbReference type="InterPro" id="IPR000639">
    <property type="entry name" value="Epox_hydrolase-like"/>
</dbReference>
<organism evidence="2 3">
    <name type="scientific">Flavobacterium franklandianum</name>
    <dbReference type="NCBI Taxonomy" id="2594430"/>
    <lineage>
        <taxon>Bacteria</taxon>
        <taxon>Pseudomonadati</taxon>
        <taxon>Bacteroidota</taxon>
        <taxon>Flavobacteriia</taxon>
        <taxon>Flavobacteriales</taxon>
        <taxon>Flavobacteriaceae</taxon>
        <taxon>Flavobacterium</taxon>
    </lineage>
</organism>